<accession>A0A1M5MJA3</accession>
<evidence type="ECO:0000256" key="1">
    <source>
        <dbReference type="SAM" id="Phobius"/>
    </source>
</evidence>
<evidence type="ECO:0000259" key="2">
    <source>
        <dbReference type="Pfam" id="PF01757"/>
    </source>
</evidence>
<keyword evidence="3" id="KW-0378">Hydrolase</keyword>
<feature type="transmembrane region" description="Helical" evidence="1">
    <location>
        <begin position="269"/>
        <end position="289"/>
    </location>
</feature>
<keyword evidence="4" id="KW-1185">Reference proteome</keyword>
<dbReference type="GO" id="GO:0016747">
    <property type="term" value="F:acyltransferase activity, transferring groups other than amino-acyl groups"/>
    <property type="evidence" value="ECO:0007669"/>
    <property type="project" value="InterPro"/>
</dbReference>
<dbReference type="Proteomes" id="UP000184501">
    <property type="component" value="Unassembled WGS sequence"/>
</dbReference>
<keyword evidence="1" id="KW-1133">Transmembrane helix</keyword>
<dbReference type="GO" id="GO:0000271">
    <property type="term" value="P:polysaccharide biosynthetic process"/>
    <property type="evidence" value="ECO:0007669"/>
    <property type="project" value="TreeGrafter"/>
</dbReference>
<dbReference type="AlphaFoldDB" id="A0A1M5MJA3"/>
<feature type="transmembrane region" description="Helical" evidence="1">
    <location>
        <begin position="212"/>
        <end position="232"/>
    </location>
</feature>
<gene>
    <name evidence="3" type="ORF">SAMN05444320_113124</name>
</gene>
<protein>
    <submittedName>
        <fullName evidence="3">Peptidoglycan/LPS O-acetylase OafA/YrhL, contains acyltransferase and SGNH-hydrolase domains</fullName>
    </submittedName>
</protein>
<dbReference type="PANTHER" id="PTHR23028">
    <property type="entry name" value="ACETYLTRANSFERASE"/>
    <property type="match status" value="1"/>
</dbReference>
<proteinExistence type="predicted"/>
<dbReference type="RefSeq" id="WP_083960259.1">
    <property type="nucleotide sequence ID" value="NZ_FQVN01000013.1"/>
</dbReference>
<feature type="transmembrane region" description="Helical" evidence="1">
    <location>
        <begin position="244"/>
        <end position="263"/>
    </location>
</feature>
<sequence>MTITFHEQRMSVDGVRRPALPSLTGMRAFAALSVFFFHLAIQADDLPYGLDLLHIAADPDLRSVYLFLVGTVGHTAVSFFFVLSGFILTWSARPEAVGRFWRRRLVKIYPLHLVTYPAGLLLLTGAGSSAADVPGLFLLQSWLPDNRFTVSGNGPSWSISAELFFYLMFPVLVRWINRVPAHRLAMTLVGLVGAVALIAVVSHLTLSPEMQLWLGYVFPPVRVLEFVMGIVMARMVIDGRWRGLPLTGAVALLAVASVVALFVPAPYAFAAVTIVPVLLTIAAAARNDLAERRGLLRTPVMGWLGRISFAFYLAHLPVLSGMRRLVGQDQSWGVPGVLLFVGGTLAVTVLVAWALHEFVEKPAMRRWG</sequence>
<keyword evidence="1" id="KW-0812">Transmembrane</keyword>
<feature type="transmembrane region" description="Helical" evidence="1">
    <location>
        <begin position="184"/>
        <end position="206"/>
    </location>
</feature>
<dbReference type="InterPro" id="IPR050879">
    <property type="entry name" value="Acyltransferase_3"/>
</dbReference>
<feature type="transmembrane region" description="Helical" evidence="1">
    <location>
        <begin position="113"/>
        <end position="137"/>
    </location>
</feature>
<dbReference type="PANTHER" id="PTHR23028:SF131">
    <property type="entry name" value="BLR2367 PROTEIN"/>
    <property type="match status" value="1"/>
</dbReference>
<evidence type="ECO:0000313" key="3">
    <source>
        <dbReference type="EMBL" id="SHG76833.1"/>
    </source>
</evidence>
<name>A0A1M5MJA3_STRHI</name>
<organism evidence="3 4">
    <name type="scientific">Streptoalloteichus hindustanus</name>
    <dbReference type="NCBI Taxonomy" id="2017"/>
    <lineage>
        <taxon>Bacteria</taxon>
        <taxon>Bacillati</taxon>
        <taxon>Actinomycetota</taxon>
        <taxon>Actinomycetes</taxon>
        <taxon>Pseudonocardiales</taxon>
        <taxon>Pseudonocardiaceae</taxon>
        <taxon>Streptoalloteichus</taxon>
    </lineage>
</organism>
<feature type="transmembrane region" description="Helical" evidence="1">
    <location>
        <begin position="67"/>
        <end position="92"/>
    </location>
</feature>
<dbReference type="InterPro" id="IPR002656">
    <property type="entry name" value="Acyl_transf_3_dom"/>
</dbReference>
<dbReference type="Pfam" id="PF01757">
    <property type="entry name" value="Acyl_transf_3"/>
    <property type="match status" value="1"/>
</dbReference>
<feature type="transmembrane region" description="Helical" evidence="1">
    <location>
        <begin position="332"/>
        <end position="355"/>
    </location>
</feature>
<reference evidence="3 4" key="1">
    <citation type="submission" date="2016-11" db="EMBL/GenBank/DDBJ databases">
        <authorList>
            <person name="Jaros S."/>
            <person name="Januszkiewicz K."/>
            <person name="Wedrychowicz H."/>
        </authorList>
    </citation>
    <scope>NUCLEOTIDE SEQUENCE [LARGE SCALE GENOMIC DNA]</scope>
    <source>
        <strain evidence="3 4">DSM 44523</strain>
    </source>
</reference>
<dbReference type="GO" id="GO:0016020">
    <property type="term" value="C:membrane"/>
    <property type="evidence" value="ECO:0007669"/>
    <property type="project" value="TreeGrafter"/>
</dbReference>
<keyword evidence="1" id="KW-0472">Membrane</keyword>
<dbReference type="GO" id="GO:0016787">
    <property type="term" value="F:hydrolase activity"/>
    <property type="evidence" value="ECO:0007669"/>
    <property type="project" value="UniProtKB-KW"/>
</dbReference>
<evidence type="ECO:0000313" key="4">
    <source>
        <dbReference type="Proteomes" id="UP000184501"/>
    </source>
</evidence>
<feature type="transmembrane region" description="Helical" evidence="1">
    <location>
        <begin position="157"/>
        <end position="177"/>
    </location>
</feature>
<keyword evidence="3" id="KW-0012">Acyltransferase</keyword>
<feature type="transmembrane region" description="Helical" evidence="1">
    <location>
        <begin position="301"/>
        <end position="320"/>
    </location>
</feature>
<dbReference type="EMBL" id="FQVN01000013">
    <property type="protein sequence ID" value="SHG76833.1"/>
    <property type="molecule type" value="Genomic_DNA"/>
</dbReference>
<keyword evidence="3" id="KW-0808">Transferase</keyword>
<feature type="domain" description="Acyltransferase 3" evidence="2">
    <location>
        <begin position="22"/>
        <end position="353"/>
    </location>
</feature>
<dbReference type="OrthoDB" id="9796461at2"/>